<evidence type="ECO:0000256" key="7">
    <source>
        <dbReference type="ARBA" id="ARBA00022795"/>
    </source>
</evidence>
<keyword evidence="7" id="KW-1005">Bacterial flagellum biogenesis</keyword>
<dbReference type="Pfam" id="PF01312">
    <property type="entry name" value="Bac_export_2"/>
    <property type="match status" value="1"/>
</dbReference>
<comment type="caution">
    <text evidence="15">The sequence shown here is derived from an EMBL/GenBank/DDBJ whole genome shotgun (WGS) entry which is preliminary data.</text>
</comment>
<comment type="function">
    <text evidence="12">Required for formation of the rod structure in the basal body of the flagellar apparatus. Together with FliI and FliH, may constitute the export apparatus of flagellin.</text>
</comment>
<dbReference type="GO" id="GO:0044781">
    <property type="term" value="P:bacterial-type flagellum organization"/>
    <property type="evidence" value="ECO:0007669"/>
    <property type="project" value="UniProtKB-KW"/>
</dbReference>
<evidence type="ECO:0000256" key="2">
    <source>
        <dbReference type="ARBA" id="ARBA00010690"/>
    </source>
</evidence>
<dbReference type="Proteomes" id="UP000272140">
    <property type="component" value="Unassembled WGS sequence"/>
</dbReference>
<keyword evidence="8" id="KW-0653">Protein transport</keyword>
<feature type="transmembrane region" description="Helical" evidence="14">
    <location>
        <begin position="142"/>
        <end position="163"/>
    </location>
</feature>
<keyword evidence="5" id="KW-1003">Cell membrane</keyword>
<comment type="similarity">
    <text evidence="2">Belongs to the type III secretion exporter family.</text>
</comment>
<accession>A0A3R9B373</accession>
<feature type="region of interest" description="Disordered" evidence="13">
    <location>
        <begin position="1"/>
        <end position="21"/>
    </location>
</feature>
<keyword evidence="6 14" id="KW-0812">Transmembrane</keyword>
<keyword evidence="10 14" id="KW-0472">Membrane</keyword>
<evidence type="ECO:0000256" key="11">
    <source>
        <dbReference type="ARBA" id="ARBA00023225"/>
    </source>
</evidence>
<dbReference type="RefSeq" id="WP_054928527.1">
    <property type="nucleotide sequence ID" value="NZ_RKIO01000003.1"/>
</dbReference>
<keyword evidence="15" id="KW-0966">Cell projection</keyword>
<protein>
    <recommendedName>
        <fullName evidence="3">Flagellar biosynthetic protein FlhB</fullName>
    </recommendedName>
</protein>
<dbReference type="SUPFAM" id="SSF160544">
    <property type="entry name" value="EscU C-terminal domain-like"/>
    <property type="match status" value="1"/>
</dbReference>
<evidence type="ECO:0000256" key="13">
    <source>
        <dbReference type="SAM" id="MobiDB-lite"/>
    </source>
</evidence>
<evidence type="ECO:0000256" key="8">
    <source>
        <dbReference type="ARBA" id="ARBA00022927"/>
    </source>
</evidence>
<evidence type="ECO:0000256" key="5">
    <source>
        <dbReference type="ARBA" id="ARBA00022475"/>
    </source>
</evidence>
<dbReference type="GO" id="GO:0009306">
    <property type="term" value="P:protein secretion"/>
    <property type="evidence" value="ECO:0007669"/>
    <property type="project" value="InterPro"/>
</dbReference>
<gene>
    <name evidence="15" type="primary">flhB</name>
    <name evidence="15" type="ORF">EGT41_17610</name>
</gene>
<dbReference type="EMBL" id="RKIO01000003">
    <property type="protein sequence ID" value="RSC10281.1"/>
    <property type="molecule type" value="Genomic_DNA"/>
</dbReference>
<dbReference type="GO" id="GO:0005886">
    <property type="term" value="C:plasma membrane"/>
    <property type="evidence" value="ECO:0007669"/>
    <property type="project" value="UniProtKB-SubCell"/>
</dbReference>
<name>A0A3R9B373_9BURK</name>
<keyword evidence="9 14" id="KW-1133">Transmembrane helix</keyword>
<keyword evidence="15" id="KW-0282">Flagellum</keyword>
<dbReference type="Gene3D" id="3.40.1690.10">
    <property type="entry name" value="secretion proteins EscU"/>
    <property type="match status" value="1"/>
</dbReference>
<comment type="subcellular location">
    <subcellularLocation>
        <location evidence="1">Cell membrane</location>
        <topology evidence="1">Multi-pass membrane protein</topology>
    </subcellularLocation>
</comment>
<dbReference type="InterPro" id="IPR006135">
    <property type="entry name" value="T3SS_substrate_exporter"/>
</dbReference>
<feature type="compositionally biased region" description="Basic and acidic residues" evidence="13">
    <location>
        <begin position="1"/>
        <end position="14"/>
    </location>
</feature>
<keyword evidence="11" id="KW-1006">Bacterial flagellum protein export</keyword>
<evidence type="ECO:0000256" key="10">
    <source>
        <dbReference type="ARBA" id="ARBA00023136"/>
    </source>
</evidence>
<evidence type="ECO:0000256" key="12">
    <source>
        <dbReference type="ARBA" id="ARBA00025078"/>
    </source>
</evidence>
<evidence type="ECO:0000256" key="9">
    <source>
        <dbReference type="ARBA" id="ARBA00022989"/>
    </source>
</evidence>
<dbReference type="PANTHER" id="PTHR30531">
    <property type="entry name" value="FLAGELLAR BIOSYNTHETIC PROTEIN FLHB"/>
    <property type="match status" value="1"/>
</dbReference>
<evidence type="ECO:0000313" key="15">
    <source>
        <dbReference type="EMBL" id="RSC10281.1"/>
    </source>
</evidence>
<dbReference type="InterPro" id="IPR029025">
    <property type="entry name" value="T3SS_substrate_exporter_C"/>
</dbReference>
<evidence type="ECO:0000256" key="4">
    <source>
        <dbReference type="ARBA" id="ARBA00022448"/>
    </source>
</evidence>
<evidence type="ECO:0000256" key="14">
    <source>
        <dbReference type="SAM" id="Phobius"/>
    </source>
</evidence>
<keyword evidence="15" id="KW-0969">Cilium</keyword>
<proteinExistence type="inferred from homology"/>
<evidence type="ECO:0000313" key="16">
    <source>
        <dbReference type="Proteomes" id="UP000272140"/>
    </source>
</evidence>
<sequence length="379" mass="41380">MSEQQTGDKTEKATPQKLRKARMEGQVARSRDIGTCVGILIALKLIVVLAPAWLVELKHIFALSFADLSGDDRIGNAASMLFPAAALLLCKMLAPLAAVPAGIIVASLVPGGWTLSHKNVMPKLNRLNPLSGLKRLVSGKHYVQFGTTVLKALVLMATLFIVCRSNLSGFIRLQGAPLADALTGGANLFLTSALTLTCIIIVFALVDIPVQQIIFKRGQRMSKRDIKEEMKQSEGKPEVKSRIRQIQRQIARQGIRKTVPTADVVVINPTHYAVALKYDVTRAQAPYVVAKGVDEVALFIRDVARGHNVEVLELPPLARAIYHTSQINQQIPAELYRAVAQVLSYVLQIKAFRNGGRDVSPSLPTGITIPEHLQKSQSR</sequence>
<reference evidence="16" key="1">
    <citation type="submission" date="2018-11" db="EMBL/GenBank/DDBJ databases">
        <title>FDA dAtabase for Regulatory Grade micrObial Sequences (FDA-ARGOS): Supporting development and validation of Infectious Disease Dx tests.</title>
        <authorList>
            <person name="Goldberg B."/>
            <person name="Campos J."/>
            <person name="Tallon L."/>
            <person name="Sadzewicz L."/>
            <person name="Zhao X."/>
            <person name="Vavikolanu K."/>
            <person name="Mehta A."/>
            <person name="Aluvathingal J."/>
            <person name="Nadendla S."/>
            <person name="Geyer C."/>
            <person name="Nandy P."/>
            <person name="Yan Y."/>
            <person name="Sichtig H."/>
        </authorList>
    </citation>
    <scope>NUCLEOTIDE SEQUENCE [LARGE SCALE GENOMIC DNA]</scope>
    <source>
        <strain evidence="16">FDAARGOS_544</strain>
    </source>
</reference>
<evidence type="ECO:0000256" key="1">
    <source>
        <dbReference type="ARBA" id="ARBA00004651"/>
    </source>
</evidence>
<organism evidence="15 16">
    <name type="scientific">Burkholderia cenocepacia</name>
    <dbReference type="NCBI Taxonomy" id="95486"/>
    <lineage>
        <taxon>Bacteria</taxon>
        <taxon>Pseudomonadati</taxon>
        <taxon>Pseudomonadota</taxon>
        <taxon>Betaproteobacteria</taxon>
        <taxon>Burkholderiales</taxon>
        <taxon>Burkholderiaceae</taxon>
        <taxon>Burkholderia</taxon>
        <taxon>Burkholderia cepacia complex</taxon>
    </lineage>
</organism>
<dbReference type="PRINTS" id="PR00950">
    <property type="entry name" value="TYPE3IMSPROT"/>
</dbReference>
<evidence type="ECO:0000256" key="3">
    <source>
        <dbReference type="ARBA" id="ARBA00021622"/>
    </source>
</evidence>
<dbReference type="AlphaFoldDB" id="A0A3R9B373"/>
<feature type="transmembrane region" description="Helical" evidence="14">
    <location>
        <begin position="97"/>
        <end position="115"/>
    </location>
</feature>
<evidence type="ECO:0000256" key="6">
    <source>
        <dbReference type="ARBA" id="ARBA00022692"/>
    </source>
</evidence>
<feature type="transmembrane region" description="Helical" evidence="14">
    <location>
        <begin position="184"/>
        <end position="206"/>
    </location>
</feature>
<dbReference type="PANTHER" id="PTHR30531:SF12">
    <property type="entry name" value="FLAGELLAR BIOSYNTHETIC PROTEIN FLHB"/>
    <property type="match status" value="1"/>
</dbReference>
<keyword evidence="4" id="KW-0813">Transport</keyword>
<dbReference type="FunFam" id="3.40.1690.10:FF:000001">
    <property type="entry name" value="Flagellar biosynthetic protein FlhB"/>
    <property type="match status" value="1"/>
</dbReference>
<feature type="transmembrane region" description="Helical" evidence="14">
    <location>
        <begin position="33"/>
        <end position="54"/>
    </location>
</feature>